<evidence type="ECO:0000313" key="1">
    <source>
        <dbReference type="EMBL" id="SCB42472.1"/>
    </source>
</evidence>
<proteinExistence type="predicted"/>
<reference evidence="2" key="1">
    <citation type="submission" date="2016-08" db="EMBL/GenBank/DDBJ databases">
        <authorList>
            <person name="Varghese N."/>
            <person name="Submissions Spin"/>
        </authorList>
    </citation>
    <scope>NUCLEOTIDE SEQUENCE [LARGE SCALE GENOMIC DNA]</scope>
    <source>
        <strain evidence="2">ERR11</strain>
    </source>
</reference>
<organism evidence="1 2">
    <name type="scientific">Bradyrhizobium shewense</name>
    <dbReference type="NCBI Taxonomy" id="1761772"/>
    <lineage>
        <taxon>Bacteria</taxon>
        <taxon>Pseudomonadati</taxon>
        <taxon>Pseudomonadota</taxon>
        <taxon>Alphaproteobacteria</taxon>
        <taxon>Hyphomicrobiales</taxon>
        <taxon>Nitrobacteraceae</taxon>
        <taxon>Bradyrhizobium</taxon>
    </lineage>
</organism>
<evidence type="ECO:0000313" key="2">
    <source>
        <dbReference type="Proteomes" id="UP000199184"/>
    </source>
</evidence>
<keyword evidence="2" id="KW-1185">Reference proteome</keyword>
<protein>
    <submittedName>
        <fullName evidence="1">Uncharacterized protein</fullName>
    </submittedName>
</protein>
<sequence>MCFSAAASSVKAQGSMNLASNTAPVGATMPSRVAATQEWTGCRTRFWMSVLEQARAAFARLRDTTLADLTRAKGIDDSFP</sequence>
<dbReference type="Proteomes" id="UP000199184">
    <property type="component" value="Unassembled WGS sequence"/>
</dbReference>
<dbReference type="AlphaFoldDB" id="A0A1C3WQY0"/>
<dbReference type="EMBL" id="FMAI01000009">
    <property type="protein sequence ID" value="SCB42472.1"/>
    <property type="molecule type" value="Genomic_DNA"/>
</dbReference>
<gene>
    <name evidence="1" type="ORF">GA0061098_1009122</name>
</gene>
<name>A0A1C3WQY0_9BRAD</name>
<accession>A0A1C3WQY0</accession>